<dbReference type="AlphaFoldDB" id="A0A1G8PFX7"/>
<gene>
    <name evidence="1" type="ORF">SAMN04488123_108123</name>
</gene>
<name>A0A1G8PFX7_9BACI</name>
<dbReference type="Proteomes" id="UP000198853">
    <property type="component" value="Unassembled WGS sequence"/>
</dbReference>
<sequence>MPVADVANEHFEYGKQNGLSDLDWSAMIKAVNDQTRL</sequence>
<dbReference type="EMBL" id="FNEN01000008">
    <property type="protein sequence ID" value="SDI91424.1"/>
    <property type="molecule type" value="Genomic_DNA"/>
</dbReference>
<accession>A0A1G8PFX7</accession>
<evidence type="ECO:0000313" key="1">
    <source>
        <dbReference type="EMBL" id="SDI91424.1"/>
    </source>
</evidence>
<organism evidence="1 2">
    <name type="scientific">Natribacillus halophilus</name>
    <dbReference type="NCBI Taxonomy" id="549003"/>
    <lineage>
        <taxon>Bacteria</taxon>
        <taxon>Bacillati</taxon>
        <taxon>Bacillota</taxon>
        <taxon>Bacilli</taxon>
        <taxon>Bacillales</taxon>
        <taxon>Bacillaceae</taxon>
        <taxon>Natribacillus</taxon>
    </lineage>
</organism>
<evidence type="ECO:0008006" key="3">
    <source>
        <dbReference type="Google" id="ProtNLM"/>
    </source>
</evidence>
<reference evidence="1 2" key="1">
    <citation type="submission" date="2016-10" db="EMBL/GenBank/DDBJ databases">
        <authorList>
            <person name="de Groot N.N."/>
        </authorList>
    </citation>
    <scope>NUCLEOTIDE SEQUENCE [LARGE SCALE GENOMIC DNA]</scope>
    <source>
        <strain evidence="1 2">DSM 21771</strain>
    </source>
</reference>
<protein>
    <recommendedName>
        <fullName evidence="3">3-hydroxyisobutyrate dehydrogenase</fullName>
    </recommendedName>
</protein>
<proteinExistence type="predicted"/>
<keyword evidence="2" id="KW-1185">Reference proteome</keyword>
<dbReference type="InterPro" id="IPR013328">
    <property type="entry name" value="6PGD_dom2"/>
</dbReference>
<evidence type="ECO:0000313" key="2">
    <source>
        <dbReference type="Proteomes" id="UP000198853"/>
    </source>
</evidence>
<dbReference type="Gene3D" id="1.10.1040.10">
    <property type="entry name" value="N-(1-d-carboxylethyl)-l-norvaline Dehydrogenase, domain 2"/>
    <property type="match status" value="1"/>
</dbReference>